<evidence type="ECO:0000313" key="2">
    <source>
        <dbReference type="Proteomes" id="UP000886653"/>
    </source>
</evidence>
<dbReference type="EMBL" id="MU167243">
    <property type="protein sequence ID" value="KAG0147833.1"/>
    <property type="molecule type" value="Genomic_DNA"/>
</dbReference>
<accession>A0A9P6TEK1</accession>
<dbReference type="InterPro" id="IPR016155">
    <property type="entry name" value="Mopterin_synth/thiamin_S_b"/>
</dbReference>
<sequence length="101" mass="10861">MASDSLVTILLFASARSSVPGEPTSIKLQLPNVTPQSLISVRMVREALEGHARVSGWNTFPDILRRSAFAVDDQMIPIDQEAHAKVELENVLAVIPPVSGG</sequence>
<dbReference type="InterPro" id="IPR012675">
    <property type="entry name" value="Beta-grasp_dom_sf"/>
</dbReference>
<reference evidence="1" key="1">
    <citation type="submission" date="2013-11" db="EMBL/GenBank/DDBJ databases">
        <title>Genome sequence of the fusiform rust pathogen reveals effectors for host alternation and coevolution with pine.</title>
        <authorList>
            <consortium name="DOE Joint Genome Institute"/>
            <person name="Smith K."/>
            <person name="Pendleton A."/>
            <person name="Kubisiak T."/>
            <person name="Anderson C."/>
            <person name="Salamov A."/>
            <person name="Aerts A."/>
            <person name="Riley R."/>
            <person name="Clum A."/>
            <person name="Lindquist E."/>
            <person name="Ence D."/>
            <person name="Campbell M."/>
            <person name="Kronenberg Z."/>
            <person name="Feau N."/>
            <person name="Dhillon B."/>
            <person name="Hamelin R."/>
            <person name="Burleigh J."/>
            <person name="Smith J."/>
            <person name="Yandell M."/>
            <person name="Nelson C."/>
            <person name="Grigoriev I."/>
            <person name="Davis J."/>
        </authorList>
    </citation>
    <scope>NUCLEOTIDE SEQUENCE</scope>
    <source>
        <strain evidence="1">G11</strain>
    </source>
</reference>
<evidence type="ECO:0000313" key="1">
    <source>
        <dbReference type="EMBL" id="KAG0147833.1"/>
    </source>
</evidence>
<proteinExistence type="predicted"/>
<gene>
    <name evidence="1" type="ORF">CROQUDRAFT_42274</name>
</gene>
<dbReference type="AlphaFoldDB" id="A0A9P6TEK1"/>
<comment type="caution">
    <text evidence="1">The sequence shown here is derived from an EMBL/GenBank/DDBJ whole genome shotgun (WGS) entry which is preliminary data.</text>
</comment>
<dbReference type="Gene3D" id="3.10.20.30">
    <property type="match status" value="1"/>
</dbReference>
<dbReference type="Proteomes" id="UP000886653">
    <property type="component" value="Unassembled WGS sequence"/>
</dbReference>
<organism evidence="1 2">
    <name type="scientific">Cronartium quercuum f. sp. fusiforme G11</name>
    <dbReference type="NCBI Taxonomy" id="708437"/>
    <lineage>
        <taxon>Eukaryota</taxon>
        <taxon>Fungi</taxon>
        <taxon>Dikarya</taxon>
        <taxon>Basidiomycota</taxon>
        <taxon>Pucciniomycotina</taxon>
        <taxon>Pucciniomycetes</taxon>
        <taxon>Pucciniales</taxon>
        <taxon>Coleosporiaceae</taxon>
        <taxon>Cronartium</taxon>
    </lineage>
</organism>
<evidence type="ECO:0008006" key="3">
    <source>
        <dbReference type="Google" id="ProtNLM"/>
    </source>
</evidence>
<keyword evidence="2" id="KW-1185">Reference proteome</keyword>
<name>A0A9P6TEK1_9BASI</name>
<dbReference type="SUPFAM" id="SSF54285">
    <property type="entry name" value="MoaD/ThiS"/>
    <property type="match status" value="1"/>
</dbReference>
<dbReference type="InterPro" id="IPR003749">
    <property type="entry name" value="ThiS/MoaD-like"/>
</dbReference>
<dbReference type="Pfam" id="PF02597">
    <property type="entry name" value="ThiS"/>
    <property type="match status" value="1"/>
</dbReference>
<protein>
    <recommendedName>
        <fullName evidence="3">Molybdopterin synthase sulfur carrier subunit</fullName>
    </recommendedName>
</protein>
<dbReference type="OrthoDB" id="5595860at2759"/>